<keyword evidence="2" id="KW-0808">Transferase</keyword>
<evidence type="ECO:0000256" key="1">
    <source>
        <dbReference type="ARBA" id="ARBA00009995"/>
    </source>
</evidence>
<dbReference type="CDD" id="cd03784">
    <property type="entry name" value="GT1_Gtf-like"/>
    <property type="match status" value="1"/>
</dbReference>
<dbReference type="GO" id="GO:0080044">
    <property type="term" value="F:quercetin 7-O-glucosyltransferase activity"/>
    <property type="evidence" value="ECO:0000318"/>
    <property type="project" value="GO_Central"/>
</dbReference>
<reference evidence="4" key="1">
    <citation type="submission" date="2025-08" db="UniProtKB">
        <authorList>
            <consortium name="RefSeq"/>
        </authorList>
    </citation>
    <scope>IDENTIFICATION</scope>
</reference>
<dbReference type="FunFam" id="3.40.50.2000:FF:000040">
    <property type="entry name" value="UDP-glycosyltransferase 76C1"/>
    <property type="match status" value="1"/>
</dbReference>
<name>A0A1U8B6D3_NELNU</name>
<dbReference type="Proteomes" id="UP000189703">
    <property type="component" value="Unplaced"/>
</dbReference>
<protein>
    <submittedName>
        <fullName evidence="4">UDP-glycosyltransferase 76E2-like</fullName>
    </submittedName>
</protein>
<dbReference type="OrthoDB" id="5835829at2759"/>
<dbReference type="SUPFAM" id="SSF53756">
    <property type="entry name" value="UDP-Glycosyltransferase/glycogen phosphorylase"/>
    <property type="match status" value="1"/>
</dbReference>
<dbReference type="GO" id="GO:0005737">
    <property type="term" value="C:cytoplasm"/>
    <property type="evidence" value="ECO:0000318"/>
    <property type="project" value="GO_Central"/>
</dbReference>
<gene>
    <name evidence="4" type="primary">LOC104607776</name>
</gene>
<dbReference type="GeneID" id="104607776"/>
<sequence length="454" mass="50902">MENETKRRGHLVLVPCPLQGHLSPMLHLATLLHSRGFSITIVHTCFNSPNPSNYPPDFNFQPISDGLSDGEEVFNRGLVPFAMELNLNCETPFRDCMTRMLSDDLQNTVVFVIYDSAMYFVHTVANDLKVPTIVLRTSNATSFIAFTILMHKGCLQFEDNDQLDEPVAELPFLRSKDLPRLDTSSTGCTALLHEVMSHTINATKTASALIWNTFDHLESTTLQKVQHDLQVPVFPIGPLHKCSPSSCTSLLAEDRSCIGWLETQAPKSVIYISFGSIATISECELVEMAWGLAASEQHFLWVVRPGSVCGSKWVELLPPEFETKTSARGLVVKWAPQQQVLAHEAIGGFWTHGGWNSTLESICEGIPMLCQPCYGDQRVNARLVSHVWRVGMQLEDRLKREQIEKAIRRLMVGQEGLEMRERAMVLKEKVELSLKKGGLSYQSLEKLTDFLMSP</sequence>
<keyword evidence="3" id="KW-1185">Reference proteome</keyword>
<dbReference type="FunFam" id="3.40.50.2000:FF:000120">
    <property type="entry name" value="UDP-glycosyltransferase 76C1"/>
    <property type="match status" value="1"/>
</dbReference>
<proteinExistence type="inferred from homology"/>
<dbReference type="Pfam" id="PF00201">
    <property type="entry name" value="UDPGT"/>
    <property type="match status" value="1"/>
</dbReference>
<accession>A0A1U8B6D3</accession>
<evidence type="ECO:0000313" key="4">
    <source>
        <dbReference type="RefSeq" id="XP_010271774.1"/>
    </source>
</evidence>
<dbReference type="AlphaFoldDB" id="A0A1U8B6D3"/>
<comment type="similarity">
    <text evidence="1">Belongs to the UDP-glycosyltransferase family.</text>
</comment>
<dbReference type="RefSeq" id="XP_010271774.1">
    <property type="nucleotide sequence ID" value="XM_010273472.1"/>
</dbReference>
<dbReference type="InterPro" id="IPR002213">
    <property type="entry name" value="UDP_glucos_trans"/>
</dbReference>
<dbReference type="PANTHER" id="PTHR11926">
    <property type="entry name" value="GLUCOSYL/GLUCURONOSYL TRANSFERASES"/>
    <property type="match status" value="1"/>
</dbReference>
<dbReference type="PANTHER" id="PTHR11926:SF1374">
    <property type="entry name" value="UDP-GLYCOSYLTRANSFERASE 76F1-RELATED"/>
    <property type="match status" value="1"/>
</dbReference>
<dbReference type="Gene3D" id="3.40.50.2000">
    <property type="entry name" value="Glycogen Phosphorylase B"/>
    <property type="match status" value="2"/>
</dbReference>
<dbReference type="KEGG" id="nnu:104607776"/>
<evidence type="ECO:0000313" key="3">
    <source>
        <dbReference type="Proteomes" id="UP000189703"/>
    </source>
</evidence>
<dbReference type="OMA" id="TEEDKCI"/>
<organism evidence="3 4">
    <name type="scientific">Nelumbo nucifera</name>
    <name type="common">Sacred lotus</name>
    <dbReference type="NCBI Taxonomy" id="4432"/>
    <lineage>
        <taxon>Eukaryota</taxon>
        <taxon>Viridiplantae</taxon>
        <taxon>Streptophyta</taxon>
        <taxon>Embryophyta</taxon>
        <taxon>Tracheophyta</taxon>
        <taxon>Spermatophyta</taxon>
        <taxon>Magnoliopsida</taxon>
        <taxon>Proteales</taxon>
        <taxon>Nelumbonaceae</taxon>
        <taxon>Nelumbo</taxon>
    </lineage>
</organism>
<dbReference type="eggNOG" id="KOG1192">
    <property type="taxonomic scope" value="Eukaryota"/>
</dbReference>
<dbReference type="GO" id="GO:0080043">
    <property type="term" value="F:quercetin 3-O-glucosyltransferase activity"/>
    <property type="evidence" value="ECO:0000318"/>
    <property type="project" value="GO_Central"/>
</dbReference>
<evidence type="ECO:0000256" key="2">
    <source>
        <dbReference type="ARBA" id="ARBA00022679"/>
    </source>
</evidence>